<feature type="compositionally biased region" description="Polar residues" evidence="8">
    <location>
        <begin position="418"/>
        <end position="435"/>
    </location>
</feature>
<comment type="caution">
    <text evidence="12">The sequence shown here is derived from an EMBL/GenBank/DDBJ whole genome shotgun (WGS) entry which is preliminary data.</text>
</comment>
<evidence type="ECO:0000313" key="12">
    <source>
        <dbReference type="EMBL" id="TFK00124.1"/>
    </source>
</evidence>
<dbReference type="InterPro" id="IPR039809">
    <property type="entry name" value="Chemokine_b/g/d"/>
</dbReference>
<dbReference type="GO" id="GO:0048020">
    <property type="term" value="F:CCR chemokine receptor binding"/>
    <property type="evidence" value="ECO:0007669"/>
    <property type="project" value="TreeGrafter"/>
</dbReference>
<dbReference type="Proteomes" id="UP000297703">
    <property type="component" value="Unassembled WGS sequence"/>
</dbReference>
<evidence type="ECO:0000256" key="4">
    <source>
        <dbReference type="ARBA" id="ARBA00022525"/>
    </source>
</evidence>
<dbReference type="PANTHER" id="PTHR12015:SF183">
    <property type="entry name" value="C-C MOTIF CHEMOKINE 3"/>
    <property type="match status" value="1"/>
</dbReference>
<dbReference type="FunFam" id="2.40.50.40:FF:000012">
    <property type="entry name" value="C-C motif chemokine"/>
    <property type="match status" value="1"/>
</dbReference>
<feature type="compositionally biased region" description="Polar residues" evidence="8">
    <location>
        <begin position="200"/>
        <end position="209"/>
    </location>
</feature>
<accession>A0A4D9DZ14</accession>
<reference evidence="12 13" key="2">
    <citation type="submission" date="2019-04" db="EMBL/GenBank/DDBJ databases">
        <title>The genome sequence of big-headed turtle.</title>
        <authorList>
            <person name="Gong S."/>
        </authorList>
    </citation>
    <scope>NUCLEOTIDE SEQUENCE [LARGE SCALE GENOMIC DNA]</scope>
    <source>
        <strain evidence="12">DO16091913</strain>
        <tissue evidence="12">Muscle</tissue>
    </source>
</reference>
<dbReference type="STRING" id="55544.A0A4D9DZ14"/>
<comment type="subcellular location">
    <subcellularLocation>
        <location evidence="1">Secreted</location>
    </subcellularLocation>
</comment>
<feature type="compositionally biased region" description="Polar residues" evidence="8">
    <location>
        <begin position="216"/>
        <end position="231"/>
    </location>
</feature>
<dbReference type="GO" id="GO:0005615">
    <property type="term" value="C:extracellular space"/>
    <property type="evidence" value="ECO:0007669"/>
    <property type="project" value="UniProtKB-KW"/>
</dbReference>
<keyword evidence="3" id="KW-0202">Cytokine</keyword>
<dbReference type="SMART" id="SM00199">
    <property type="entry name" value="SCY"/>
    <property type="match status" value="1"/>
</dbReference>
<evidence type="ECO:0000256" key="1">
    <source>
        <dbReference type="ARBA" id="ARBA00004613"/>
    </source>
</evidence>
<evidence type="ECO:0000256" key="5">
    <source>
        <dbReference type="ARBA" id="ARBA00022729"/>
    </source>
</evidence>
<keyword evidence="13" id="KW-1185">Reference proteome</keyword>
<keyword evidence="7" id="KW-0395">Inflammatory response</keyword>
<feature type="compositionally biased region" description="Low complexity" evidence="8">
    <location>
        <begin position="232"/>
        <end position="257"/>
    </location>
</feature>
<dbReference type="SUPFAM" id="SSF54117">
    <property type="entry name" value="Interleukin 8-like chemokines"/>
    <property type="match status" value="1"/>
</dbReference>
<dbReference type="GO" id="GO:0070098">
    <property type="term" value="P:chemokine-mediated signaling pathway"/>
    <property type="evidence" value="ECO:0007669"/>
    <property type="project" value="TreeGrafter"/>
</dbReference>
<dbReference type="InterPro" id="IPR001811">
    <property type="entry name" value="Chemokine_IL8-like_dom"/>
</dbReference>
<feature type="region of interest" description="Disordered" evidence="8">
    <location>
        <begin position="357"/>
        <end position="447"/>
    </location>
</feature>
<dbReference type="GO" id="GO:0030335">
    <property type="term" value="P:positive regulation of cell migration"/>
    <property type="evidence" value="ECO:0007669"/>
    <property type="project" value="TreeGrafter"/>
</dbReference>
<dbReference type="CDD" id="cd00272">
    <property type="entry name" value="Chemokine_CC"/>
    <property type="match status" value="1"/>
</dbReference>
<proteinExistence type="predicted"/>
<keyword evidence="4" id="KW-0964">Secreted</keyword>
<keyword evidence="9" id="KW-0812">Transmembrane</keyword>
<dbReference type="PANTHER" id="PTHR12015">
    <property type="entry name" value="SMALL INDUCIBLE CYTOKINE A"/>
    <property type="match status" value="1"/>
</dbReference>
<dbReference type="GO" id="GO:0008009">
    <property type="term" value="F:chemokine activity"/>
    <property type="evidence" value="ECO:0007669"/>
    <property type="project" value="InterPro"/>
</dbReference>
<keyword evidence="5 10" id="KW-0732">Signal</keyword>
<sequence>MKGTSIASFLLLALAVPWNVENRVEGQPKAPVTCKELCTEFSQKKIPRKLLKTYRKTEPSCPKAAIIFVTQRNKEFCADPEASWVKEAVRQLNQASAPLNPPLSSTVTSAVVGEGAGVFHRFVGDAVSKPTQPSVPANPIHGAGTPGSQAVRVSVVRTEEPNISILTVQEAKRSSTKSSSALQETVTPSTIHPEPVANGSDVSIRSITTPAADVPDSTSSRFHSVPTSVMKSSESVVESRNKSTGSTISTTTDIPGTAPSRFNSDPTTVIKGVESPIQPTYNSVGSTRNQTADGLASAPSRFISDAPSIVNGPEIATLSPTFPKPSLLESVPSKPVIGLASIGQVTENSTMKPTAVLKGSDATKGSTPHPTSPGGESSSVSPNSGDERDAVSDSTADARTGSYLSPLGKKDPPPSFPESMSPTETSDLSSKSFPLQNRAEGPSDGPLVSSILPTSRTHILRLALLVSILGICSAAVWMYVKAKDCPAKEMVQGLLFSQQGSRTNEYAMEVV</sequence>
<feature type="domain" description="Chemokine interleukin-8-like" evidence="11">
    <location>
        <begin position="31"/>
        <end position="92"/>
    </location>
</feature>
<evidence type="ECO:0000256" key="2">
    <source>
        <dbReference type="ARBA" id="ARBA00022500"/>
    </source>
</evidence>
<feature type="region of interest" description="Disordered" evidence="8">
    <location>
        <begin position="130"/>
        <end position="149"/>
    </location>
</feature>
<dbReference type="InterPro" id="IPR036048">
    <property type="entry name" value="Interleukin_8-like_sf"/>
</dbReference>
<evidence type="ECO:0000256" key="10">
    <source>
        <dbReference type="SAM" id="SignalP"/>
    </source>
</evidence>
<dbReference type="AlphaFoldDB" id="A0A4D9DZ14"/>
<evidence type="ECO:0000256" key="3">
    <source>
        <dbReference type="ARBA" id="ARBA00022514"/>
    </source>
</evidence>
<gene>
    <name evidence="12" type="ORF">DR999_PMT17791</name>
</gene>
<dbReference type="Pfam" id="PF00048">
    <property type="entry name" value="IL8"/>
    <property type="match status" value="1"/>
</dbReference>
<feature type="region of interest" description="Disordered" evidence="8">
    <location>
        <begin position="169"/>
        <end position="263"/>
    </location>
</feature>
<organism evidence="12 13">
    <name type="scientific">Platysternon megacephalum</name>
    <name type="common">big-headed turtle</name>
    <dbReference type="NCBI Taxonomy" id="55544"/>
    <lineage>
        <taxon>Eukaryota</taxon>
        <taxon>Metazoa</taxon>
        <taxon>Chordata</taxon>
        <taxon>Craniata</taxon>
        <taxon>Vertebrata</taxon>
        <taxon>Euteleostomi</taxon>
        <taxon>Archelosauria</taxon>
        <taxon>Testudinata</taxon>
        <taxon>Testudines</taxon>
        <taxon>Cryptodira</taxon>
        <taxon>Durocryptodira</taxon>
        <taxon>Testudinoidea</taxon>
        <taxon>Platysternidae</taxon>
        <taxon>Platysternon</taxon>
    </lineage>
</organism>
<dbReference type="GO" id="GO:0061844">
    <property type="term" value="P:antimicrobial humoral immune response mediated by antimicrobial peptide"/>
    <property type="evidence" value="ECO:0007669"/>
    <property type="project" value="TreeGrafter"/>
</dbReference>
<feature type="compositionally biased region" description="Polar residues" evidence="8">
    <location>
        <begin position="363"/>
        <end position="384"/>
    </location>
</feature>
<dbReference type="EMBL" id="QXTE01000286">
    <property type="protein sequence ID" value="TFK00124.1"/>
    <property type="molecule type" value="Genomic_DNA"/>
</dbReference>
<feature type="chain" id="PRO_5020025666" evidence="10">
    <location>
        <begin position="27"/>
        <end position="511"/>
    </location>
</feature>
<reference evidence="12 13" key="1">
    <citation type="submission" date="2019-04" db="EMBL/GenBank/DDBJ databases">
        <title>Draft genome of the big-headed turtle Platysternon megacephalum.</title>
        <authorList>
            <person name="Gong S."/>
        </authorList>
    </citation>
    <scope>NUCLEOTIDE SEQUENCE [LARGE SCALE GENOMIC DNA]</scope>
    <source>
        <strain evidence="12">DO16091913</strain>
        <tissue evidence="12">Muscle</tissue>
    </source>
</reference>
<dbReference type="Gene3D" id="2.40.50.40">
    <property type="match status" value="1"/>
</dbReference>
<evidence type="ECO:0000256" key="7">
    <source>
        <dbReference type="ARBA" id="ARBA00023198"/>
    </source>
</evidence>
<dbReference type="OrthoDB" id="9834099at2759"/>
<evidence type="ECO:0000313" key="13">
    <source>
        <dbReference type="Proteomes" id="UP000297703"/>
    </source>
</evidence>
<evidence type="ECO:0000256" key="6">
    <source>
        <dbReference type="ARBA" id="ARBA00023157"/>
    </source>
</evidence>
<keyword evidence="9" id="KW-0472">Membrane</keyword>
<keyword evidence="9" id="KW-1133">Transmembrane helix</keyword>
<keyword evidence="6" id="KW-1015">Disulfide bond</keyword>
<name>A0A4D9DZ14_9SAUR</name>
<evidence type="ECO:0000256" key="8">
    <source>
        <dbReference type="SAM" id="MobiDB-lite"/>
    </source>
</evidence>
<keyword evidence="2" id="KW-0145">Chemotaxis</keyword>
<evidence type="ECO:0000259" key="11">
    <source>
        <dbReference type="SMART" id="SM00199"/>
    </source>
</evidence>
<protein>
    <submittedName>
        <fullName evidence="12">Coagulation factor V-like</fullName>
    </submittedName>
</protein>
<feature type="signal peptide" evidence="10">
    <location>
        <begin position="1"/>
        <end position="26"/>
    </location>
</feature>
<evidence type="ECO:0000256" key="9">
    <source>
        <dbReference type="SAM" id="Phobius"/>
    </source>
</evidence>
<feature type="compositionally biased region" description="Polar residues" evidence="8">
    <location>
        <begin position="176"/>
        <end position="190"/>
    </location>
</feature>
<feature type="transmembrane region" description="Helical" evidence="9">
    <location>
        <begin position="459"/>
        <end position="480"/>
    </location>
</feature>
<dbReference type="GO" id="GO:0006954">
    <property type="term" value="P:inflammatory response"/>
    <property type="evidence" value="ECO:0007669"/>
    <property type="project" value="UniProtKB-KW"/>
</dbReference>